<evidence type="ECO:0000313" key="3">
    <source>
        <dbReference type="EMBL" id="ACB36164.1"/>
    </source>
</evidence>
<dbReference type="Gene3D" id="3.90.1200.10">
    <property type="match status" value="1"/>
</dbReference>
<dbReference type="AlphaFoldDB" id="B1Y7L6"/>
<dbReference type="InterPro" id="IPR002575">
    <property type="entry name" value="Aminoglycoside_PTrfase"/>
</dbReference>
<sequence>MRAQPAGLDRPPAPHCPHAPIPVTASDSVLPSAPEAIHWPDAQRQAAFEAWLSALAPAHGLRPASLRPASADASFRRYLRIDGAAGTFIVMDAPPDQEDNRSFVDLARLLAGAGLNAPAVLDWNEAEGFLLLSDLGQRTYLAELQSQDPSTPAGLKRADGLYRDALGALVTLQGIAPPAGLPVYDAAMVQRELELFPEWYIARHRGIALDATERETLARSFELIGQVFAAQPQVLVHRDFHSRNLMVCAPVEAPGAGPAPNPGVLDFQGAVLGPLGYDIASLLRDAYIEWDEAQQIDWAVRYWERARKAGVPVSEDFGSFWRDLEWAGLQRHLKVLGIFARLSHRDGKHAYLDDLPLVWRYAHRVAERYSVLRPLSRLLEKVGDVKIVEGYTF</sequence>
<name>B1Y7L6_LEPCP</name>
<evidence type="ECO:0000256" key="1">
    <source>
        <dbReference type="SAM" id="MobiDB-lite"/>
    </source>
</evidence>
<organism evidence="3 4">
    <name type="scientific">Leptothrix cholodnii (strain ATCC 51168 / LMG 8142 / SP-6)</name>
    <name type="common">Leptothrix discophora (strain SP-6)</name>
    <dbReference type="NCBI Taxonomy" id="395495"/>
    <lineage>
        <taxon>Bacteria</taxon>
        <taxon>Pseudomonadati</taxon>
        <taxon>Pseudomonadota</taxon>
        <taxon>Betaproteobacteria</taxon>
        <taxon>Burkholderiales</taxon>
        <taxon>Sphaerotilaceae</taxon>
        <taxon>Leptothrix</taxon>
    </lineage>
</organism>
<gene>
    <name evidence="3" type="ordered locus">Lcho_3910</name>
</gene>
<keyword evidence="4" id="KW-1185">Reference proteome</keyword>
<feature type="region of interest" description="Disordered" evidence="1">
    <location>
        <begin position="1"/>
        <end position="21"/>
    </location>
</feature>
<dbReference type="RefSeq" id="WP_012348910.1">
    <property type="nucleotide sequence ID" value="NC_010524.1"/>
</dbReference>
<keyword evidence="3" id="KW-0808">Transferase</keyword>
<proteinExistence type="predicted"/>
<feature type="compositionally biased region" description="Pro residues" evidence="1">
    <location>
        <begin position="11"/>
        <end position="20"/>
    </location>
</feature>
<dbReference type="HOGENOM" id="CLU_021467_1_0_4"/>
<evidence type="ECO:0000259" key="2">
    <source>
        <dbReference type="Pfam" id="PF01636"/>
    </source>
</evidence>
<reference evidence="3 4" key="1">
    <citation type="submission" date="2008-03" db="EMBL/GenBank/DDBJ databases">
        <title>Complete sequence of Leptothrix cholodnii SP-6.</title>
        <authorList>
            <consortium name="US DOE Joint Genome Institute"/>
            <person name="Copeland A."/>
            <person name="Lucas S."/>
            <person name="Lapidus A."/>
            <person name="Glavina del Rio T."/>
            <person name="Dalin E."/>
            <person name="Tice H."/>
            <person name="Bruce D."/>
            <person name="Goodwin L."/>
            <person name="Pitluck S."/>
            <person name="Chertkov O."/>
            <person name="Brettin T."/>
            <person name="Detter J.C."/>
            <person name="Han C."/>
            <person name="Kuske C.R."/>
            <person name="Schmutz J."/>
            <person name="Larimer F."/>
            <person name="Land M."/>
            <person name="Hauser L."/>
            <person name="Kyrpides N."/>
            <person name="Lykidis A."/>
            <person name="Emerson D."/>
            <person name="Richardson P."/>
        </authorList>
    </citation>
    <scope>NUCLEOTIDE SEQUENCE [LARGE SCALE GENOMIC DNA]</scope>
    <source>
        <strain evidence="4">ATCC 51168 / LMG 8142 / SP-6</strain>
    </source>
</reference>
<dbReference type="Pfam" id="PF01636">
    <property type="entry name" value="APH"/>
    <property type="match status" value="1"/>
</dbReference>
<dbReference type="OrthoDB" id="9809275at2"/>
<evidence type="ECO:0000313" key="4">
    <source>
        <dbReference type="Proteomes" id="UP000001693"/>
    </source>
</evidence>
<dbReference type="eggNOG" id="COG3178">
    <property type="taxonomic scope" value="Bacteria"/>
</dbReference>
<dbReference type="InterPro" id="IPR011009">
    <property type="entry name" value="Kinase-like_dom_sf"/>
</dbReference>
<dbReference type="GO" id="GO:0016740">
    <property type="term" value="F:transferase activity"/>
    <property type="evidence" value="ECO:0007669"/>
    <property type="project" value="UniProtKB-KW"/>
</dbReference>
<dbReference type="STRING" id="395495.Lcho_3910"/>
<protein>
    <submittedName>
        <fullName evidence="3">Aminoglycoside phosphotransferase</fullName>
    </submittedName>
</protein>
<accession>B1Y7L6</accession>
<dbReference type="Proteomes" id="UP000001693">
    <property type="component" value="Chromosome"/>
</dbReference>
<dbReference type="KEGG" id="lch:Lcho_3910"/>
<dbReference type="EMBL" id="CP001013">
    <property type="protein sequence ID" value="ACB36164.1"/>
    <property type="molecule type" value="Genomic_DNA"/>
</dbReference>
<feature type="domain" description="Aminoglycoside phosphotransferase" evidence="2">
    <location>
        <begin position="66"/>
        <end position="305"/>
    </location>
</feature>
<dbReference type="SUPFAM" id="SSF56112">
    <property type="entry name" value="Protein kinase-like (PK-like)"/>
    <property type="match status" value="1"/>
</dbReference>
<dbReference type="Gene3D" id="3.30.200.20">
    <property type="entry name" value="Phosphorylase Kinase, domain 1"/>
    <property type="match status" value="1"/>
</dbReference>